<dbReference type="EC" id="2.7.8.5" evidence="4 15"/>
<accession>A0A290Q2Y6</accession>
<evidence type="ECO:0000256" key="10">
    <source>
        <dbReference type="ARBA" id="ARBA00023098"/>
    </source>
</evidence>
<dbReference type="OrthoDB" id="9796672at2"/>
<evidence type="ECO:0000256" key="13">
    <source>
        <dbReference type="ARBA" id="ARBA00023264"/>
    </source>
</evidence>
<dbReference type="NCBIfam" id="TIGR00560">
    <property type="entry name" value="pgsA"/>
    <property type="match status" value="1"/>
</dbReference>
<comment type="subcellular location">
    <subcellularLocation>
        <location evidence="1">Membrane</location>
        <topology evidence="1">Multi-pass membrane protein</topology>
    </subcellularLocation>
</comment>
<dbReference type="Proteomes" id="UP000217265">
    <property type="component" value="Chromosome"/>
</dbReference>
<feature type="transmembrane region" description="Helical" evidence="17">
    <location>
        <begin position="131"/>
        <end position="149"/>
    </location>
</feature>
<feature type="transmembrane region" description="Helical" evidence="17">
    <location>
        <begin position="93"/>
        <end position="110"/>
    </location>
</feature>
<evidence type="ECO:0000256" key="8">
    <source>
        <dbReference type="ARBA" id="ARBA00022692"/>
    </source>
</evidence>
<evidence type="ECO:0000256" key="2">
    <source>
        <dbReference type="ARBA" id="ARBA00005042"/>
    </source>
</evidence>
<dbReference type="PANTHER" id="PTHR14269:SF11">
    <property type="entry name" value="CDP-DIACYLGLYCEROL--GLYCEROL-3-PHOSPHATE 3-PHOSPHATIDYLTRANSFERASE"/>
    <property type="match status" value="1"/>
</dbReference>
<feature type="transmembrane region" description="Helical" evidence="17">
    <location>
        <begin position="169"/>
        <end position="189"/>
    </location>
</feature>
<keyword evidence="11 17" id="KW-0472">Membrane</keyword>
<comment type="pathway">
    <text evidence="2">Phospholipid metabolism; phosphatidylglycerol biosynthesis; phosphatidylglycerol from CDP-diacylglycerol: step 1/2.</text>
</comment>
<evidence type="ECO:0000313" key="18">
    <source>
        <dbReference type="EMBL" id="ATC63029.1"/>
    </source>
</evidence>
<evidence type="ECO:0000256" key="9">
    <source>
        <dbReference type="ARBA" id="ARBA00022989"/>
    </source>
</evidence>
<dbReference type="InterPro" id="IPR004570">
    <property type="entry name" value="Phosphatidylglycerol_P_synth"/>
</dbReference>
<keyword evidence="7 16" id="KW-0808">Transferase</keyword>
<evidence type="ECO:0000256" key="17">
    <source>
        <dbReference type="SAM" id="Phobius"/>
    </source>
</evidence>
<evidence type="ECO:0000256" key="14">
    <source>
        <dbReference type="ARBA" id="ARBA00048586"/>
    </source>
</evidence>
<gene>
    <name evidence="18" type="primary">pgsA</name>
    <name evidence="18" type="ORF">CMV30_03090</name>
</gene>
<dbReference type="Gene3D" id="1.20.120.1760">
    <property type="match status" value="1"/>
</dbReference>
<dbReference type="KEGG" id="vbh:CMV30_03090"/>
<keyword evidence="12" id="KW-0594">Phospholipid biosynthesis</keyword>
<dbReference type="GO" id="GO:0008444">
    <property type="term" value="F:CDP-diacylglycerol-glycerol-3-phosphate 3-phosphatidyltransferase activity"/>
    <property type="evidence" value="ECO:0007669"/>
    <property type="project" value="UniProtKB-UniRule"/>
</dbReference>
<dbReference type="InterPro" id="IPR000462">
    <property type="entry name" value="CDP-OH_P_trans"/>
</dbReference>
<sequence length="201" mass="22703">MKLNLPNLITLSRIPTMFLLVWLMYCEWRWSATLAFWIFIATAIGDWLDGYLARKQNLVSNFGKFMDALTDKILILGLMVAFVSLPQYNWPPFLVMVLLTICREFLVSGMRMVAATKGVVVAAERGGKAKTLFQLIAVGFLLFVPMLEIDFAPLLPFPVSEYGTILHRTGYALFIVATVLTVTSGISYLRKYQQVFDDSAK</sequence>
<evidence type="ECO:0000256" key="1">
    <source>
        <dbReference type="ARBA" id="ARBA00004141"/>
    </source>
</evidence>
<dbReference type="EMBL" id="CP023344">
    <property type="protein sequence ID" value="ATC63029.1"/>
    <property type="molecule type" value="Genomic_DNA"/>
</dbReference>
<organism evidence="18 19">
    <name type="scientific">Nibricoccus aquaticus</name>
    <dbReference type="NCBI Taxonomy" id="2576891"/>
    <lineage>
        <taxon>Bacteria</taxon>
        <taxon>Pseudomonadati</taxon>
        <taxon>Verrucomicrobiota</taxon>
        <taxon>Opitutia</taxon>
        <taxon>Opitutales</taxon>
        <taxon>Opitutaceae</taxon>
        <taxon>Nibricoccus</taxon>
    </lineage>
</organism>
<keyword evidence="10" id="KW-0443">Lipid metabolism</keyword>
<evidence type="ECO:0000256" key="6">
    <source>
        <dbReference type="ARBA" id="ARBA00022516"/>
    </source>
</evidence>
<name>A0A290Q2Y6_9BACT</name>
<evidence type="ECO:0000256" key="11">
    <source>
        <dbReference type="ARBA" id="ARBA00023136"/>
    </source>
</evidence>
<proteinExistence type="inferred from homology"/>
<evidence type="ECO:0000256" key="5">
    <source>
        <dbReference type="ARBA" id="ARBA00014944"/>
    </source>
</evidence>
<evidence type="ECO:0000256" key="16">
    <source>
        <dbReference type="RuleBase" id="RU003750"/>
    </source>
</evidence>
<keyword evidence="13" id="KW-1208">Phospholipid metabolism</keyword>
<protein>
    <recommendedName>
        <fullName evidence="5 15">CDP-diacylglycerol--glycerol-3-phosphate 3-phosphatidyltransferase</fullName>
        <ecNumber evidence="4 15">2.7.8.5</ecNumber>
    </recommendedName>
</protein>
<comment type="similarity">
    <text evidence="3 16">Belongs to the CDP-alcohol phosphatidyltransferase class-I family.</text>
</comment>
<dbReference type="RefSeq" id="WP_096054661.1">
    <property type="nucleotide sequence ID" value="NZ_CP023344.1"/>
</dbReference>
<keyword evidence="19" id="KW-1185">Reference proteome</keyword>
<dbReference type="InterPro" id="IPR048254">
    <property type="entry name" value="CDP_ALCOHOL_P_TRANSF_CS"/>
</dbReference>
<evidence type="ECO:0000256" key="3">
    <source>
        <dbReference type="ARBA" id="ARBA00010441"/>
    </source>
</evidence>
<evidence type="ECO:0000256" key="15">
    <source>
        <dbReference type="NCBIfam" id="TIGR00560"/>
    </source>
</evidence>
<evidence type="ECO:0000256" key="4">
    <source>
        <dbReference type="ARBA" id="ARBA00013170"/>
    </source>
</evidence>
<keyword evidence="6" id="KW-0444">Lipid biosynthesis</keyword>
<evidence type="ECO:0000256" key="7">
    <source>
        <dbReference type="ARBA" id="ARBA00022679"/>
    </source>
</evidence>
<dbReference type="InterPro" id="IPR050324">
    <property type="entry name" value="CDP-alcohol_PTase-I"/>
</dbReference>
<comment type="catalytic activity">
    <reaction evidence="14">
        <text>a CDP-1,2-diacyl-sn-glycerol + sn-glycerol 3-phosphate = a 1,2-diacyl-sn-glycero-3-phospho-(1'-sn-glycero-3'-phosphate) + CMP + H(+)</text>
        <dbReference type="Rhea" id="RHEA:12593"/>
        <dbReference type="ChEBI" id="CHEBI:15378"/>
        <dbReference type="ChEBI" id="CHEBI:57597"/>
        <dbReference type="ChEBI" id="CHEBI:58332"/>
        <dbReference type="ChEBI" id="CHEBI:60110"/>
        <dbReference type="ChEBI" id="CHEBI:60377"/>
        <dbReference type="EC" id="2.7.8.5"/>
    </reaction>
</comment>
<evidence type="ECO:0000313" key="19">
    <source>
        <dbReference type="Proteomes" id="UP000217265"/>
    </source>
</evidence>
<dbReference type="PANTHER" id="PTHR14269">
    <property type="entry name" value="CDP-DIACYLGLYCEROL--GLYCEROL-3-PHOSPHATE 3-PHOSPHATIDYLTRANSFERASE-RELATED"/>
    <property type="match status" value="1"/>
</dbReference>
<dbReference type="PIRSF" id="PIRSF000847">
    <property type="entry name" value="Phos_ph_gly_syn"/>
    <property type="match status" value="1"/>
</dbReference>
<reference evidence="18 19" key="1">
    <citation type="submission" date="2017-09" db="EMBL/GenBank/DDBJ databases">
        <title>Complete genome sequence of Verrucomicrobial strain HZ-65, isolated from freshwater.</title>
        <authorList>
            <person name="Choi A."/>
        </authorList>
    </citation>
    <scope>NUCLEOTIDE SEQUENCE [LARGE SCALE GENOMIC DNA]</scope>
    <source>
        <strain evidence="18 19">HZ-65</strain>
    </source>
</reference>
<evidence type="ECO:0000256" key="12">
    <source>
        <dbReference type="ARBA" id="ARBA00023209"/>
    </source>
</evidence>
<keyword evidence="8 17" id="KW-0812">Transmembrane</keyword>
<dbReference type="GO" id="GO:0016020">
    <property type="term" value="C:membrane"/>
    <property type="evidence" value="ECO:0007669"/>
    <property type="project" value="UniProtKB-SubCell"/>
</dbReference>
<dbReference type="InterPro" id="IPR043130">
    <property type="entry name" value="CDP-OH_PTrfase_TM_dom"/>
</dbReference>
<dbReference type="AlphaFoldDB" id="A0A290Q2Y6"/>
<dbReference type="PROSITE" id="PS00379">
    <property type="entry name" value="CDP_ALCOHOL_P_TRANSF"/>
    <property type="match status" value="1"/>
</dbReference>
<dbReference type="Pfam" id="PF01066">
    <property type="entry name" value="CDP-OH_P_transf"/>
    <property type="match status" value="1"/>
</dbReference>
<keyword evidence="9 17" id="KW-1133">Transmembrane helix</keyword>
<dbReference type="GO" id="GO:0046474">
    <property type="term" value="P:glycerophospholipid biosynthetic process"/>
    <property type="evidence" value="ECO:0007669"/>
    <property type="project" value="TreeGrafter"/>
</dbReference>